<gene>
    <name evidence="1" type="ORF">F383_36760</name>
</gene>
<dbReference type="AlphaFoldDB" id="A0A0B0MAL7"/>
<comment type="caution">
    <text evidence="1">The sequence shown here is derived from an EMBL/GenBank/DDBJ whole genome shotgun (WGS) entry which is preliminary data.</text>
</comment>
<dbReference type="EMBL" id="JRRC01004009">
    <property type="protein sequence ID" value="KHF97341.1"/>
    <property type="molecule type" value="Genomic_DNA"/>
</dbReference>
<sequence length="37" mass="4580">MHVPRYKMMVIKPNRRILYSFLDQDPVHVFLDIKCQF</sequence>
<reference evidence="2" key="1">
    <citation type="submission" date="2014-09" db="EMBL/GenBank/DDBJ databases">
        <authorList>
            <person name="Mudge J."/>
            <person name="Ramaraj T."/>
            <person name="Lindquist I.E."/>
            <person name="Bharti A.K."/>
            <person name="Sundararajan A."/>
            <person name="Cameron C.T."/>
            <person name="Woodward J.E."/>
            <person name="May G.D."/>
            <person name="Brubaker C."/>
            <person name="Broadhvest J."/>
            <person name="Wilkins T.A."/>
        </authorList>
    </citation>
    <scope>NUCLEOTIDE SEQUENCE</scope>
    <source>
        <strain evidence="2">cv. AKA8401</strain>
    </source>
</reference>
<dbReference type="Proteomes" id="UP000032142">
    <property type="component" value="Unassembled WGS sequence"/>
</dbReference>
<organism evidence="1 2">
    <name type="scientific">Gossypium arboreum</name>
    <name type="common">Tree cotton</name>
    <name type="synonym">Gossypium nanking</name>
    <dbReference type="NCBI Taxonomy" id="29729"/>
    <lineage>
        <taxon>Eukaryota</taxon>
        <taxon>Viridiplantae</taxon>
        <taxon>Streptophyta</taxon>
        <taxon>Embryophyta</taxon>
        <taxon>Tracheophyta</taxon>
        <taxon>Spermatophyta</taxon>
        <taxon>Magnoliopsida</taxon>
        <taxon>eudicotyledons</taxon>
        <taxon>Gunneridae</taxon>
        <taxon>Pentapetalae</taxon>
        <taxon>rosids</taxon>
        <taxon>malvids</taxon>
        <taxon>Malvales</taxon>
        <taxon>Malvaceae</taxon>
        <taxon>Malvoideae</taxon>
        <taxon>Gossypium</taxon>
    </lineage>
</organism>
<accession>A0A0B0MAL7</accession>
<keyword evidence="2" id="KW-1185">Reference proteome</keyword>
<protein>
    <submittedName>
        <fullName evidence="1">Uncharacterized protein</fullName>
    </submittedName>
</protein>
<evidence type="ECO:0000313" key="1">
    <source>
        <dbReference type="EMBL" id="KHF97341.1"/>
    </source>
</evidence>
<evidence type="ECO:0000313" key="2">
    <source>
        <dbReference type="Proteomes" id="UP000032142"/>
    </source>
</evidence>
<name>A0A0B0MAL7_GOSAR</name>
<proteinExistence type="predicted"/>